<dbReference type="InterPro" id="IPR001849">
    <property type="entry name" value="PH_domain"/>
</dbReference>
<feature type="domain" description="FH2" evidence="4">
    <location>
        <begin position="637"/>
        <end position="1031"/>
    </location>
</feature>
<organism evidence="5 6">
    <name type="scientific">Clytia hemisphaerica</name>
    <dbReference type="NCBI Taxonomy" id="252671"/>
    <lineage>
        <taxon>Eukaryota</taxon>
        <taxon>Metazoa</taxon>
        <taxon>Cnidaria</taxon>
        <taxon>Hydrozoa</taxon>
        <taxon>Hydroidolina</taxon>
        <taxon>Leptothecata</taxon>
        <taxon>Obeliida</taxon>
        <taxon>Clytiidae</taxon>
        <taxon>Clytia</taxon>
    </lineage>
</organism>
<feature type="compositionally biased region" description="Polar residues" evidence="2">
    <location>
        <begin position="1041"/>
        <end position="1053"/>
    </location>
</feature>
<dbReference type="AlphaFoldDB" id="A0A7M6DP73"/>
<dbReference type="SMART" id="SM00498">
    <property type="entry name" value="FH2"/>
    <property type="match status" value="1"/>
</dbReference>
<proteinExistence type="inferred from homology"/>
<dbReference type="InterPro" id="IPR051425">
    <property type="entry name" value="Formin_Homology"/>
</dbReference>
<sequence>MSLKTFSLRRKSPAAPETAQFFDTTSEDQTSSLKRGDEKRIMLMNMVKEGKLSVDGALQRAYGMGIASVPYEELDQDNCTAPKEEQIYNFGVHRYGRNNKSTKCVVQIDFEEDSLSLLQRGQKLKSFPFTALKSVVGGDDSPRLQIQFDDLNEIDIDAGTLEEKNKISRLLLLIIGQIQTGFPVLSEDVVEKRKSPVKEGVLEKKGHSAAFLMWPKRFVQLFPGEMIYYRVGEEKNESSALSIVSLLPDECDVRKLDENGFTLVTSQKEYAFRLSSNKSEEIEKERNDWMIALQTAIRGRVDVDDVQPQLHQQRMQSQNAFHQEEYLKSIASSLNDELEQLGVILNIIDAPIRASTQVTKVREIVQSLNNQINTGLLSWTLRHARNQRLSMSAPDNEDDINDMTSPYVNRPIISGQSKGVDFTANSSQSASNTLILPTNQRELQHVTQQLIDRDFAQDSRYFPYPNYRPSSSAGTPPVEGEDGPYKLYVPVSGAGFHAQIANDQYAKVNKKIKQKRCNPYVNIERRYHDLRLWGEEAPPLPPKDPSLETDESRKDEETVQEITKQKNYVPIKIQPPPESKVEIEQTRDKALSLSSTVSQAGSAVTPNVPAPPPPPPGAGGIPAPPPPPGTMVSGVPPKEDVIPGCKMRPLFWSKIPDAQIKQTVWKDATDRLNNLDTTKIEELFHLSQSTETPRANEEPDGLPIEDKNASKSLLDPKKAQNLGIFLSGFKLDVNDLESKLSTFDDENGLTSEEINALKRFQPTPEEIEMFKSFKGNFDKLVKVDKFVQKMCNITNLNSRLDVLLTIREIPDQIQGIEPPITNLIKACRSLRDNQHFKTLLEYILSIGNYLNGGTNRGRAYGFKLSALVKLVDIRSTDKKQTALQFLAEELYQKDPKVLTCYKEMNSLLIPIDISIKGLTAEVDIMSKDIEKLKKQMSTLSSSFDEAFIHKVNQFIKTESSKLVLLQQHCSEIVELSVELKRMYGESSSSDFENWLNHVSDFIKQLQRATEAAEAKQRRLTNRQKHKADLDKVVSELANTVKNASIETSNNQKPGKQKQSHRRNESYEKIISHTTLQQAAVTKTEGAGFTSKPVTFNLGNATVLELQPSESMEELSFPSKTGWLEKLSGGKKRNCKWDYRFFELTTTGYLHYSKREDGKLSGAIYIRQSPVKVDENDPCIMEIHHEQRVWKLRGDNELEVSDWLNALNYYSKRDSVLQDDFE</sequence>
<dbReference type="Gene3D" id="2.30.29.30">
    <property type="entry name" value="Pleckstrin-homology domain (PH domain)/Phosphotyrosine-binding domain (PTB)"/>
    <property type="match status" value="2"/>
</dbReference>
<dbReference type="InterPro" id="IPR042201">
    <property type="entry name" value="FH2_Formin_sf"/>
</dbReference>
<protein>
    <submittedName>
        <fullName evidence="5">Uncharacterized protein</fullName>
    </submittedName>
</protein>
<dbReference type="Gene3D" id="1.20.58.2220">
    <property type="entry name" value="Formin, FH2 domain"/>
    <property type="match status" value="1"/>
</dbReference>
<feature type="compositionally biased region" description="Polar residues" evidence="2">
    <location>
        <begin position="21"/>
        <end position="33"/>
    </location>
</feature>
<dbReference type="InterPro" id="IPR011993">
    <property type="entry name" value="PH-like_dom_sf"/>
</dbReference>
<dbReference type="RefSeq" id="XP_066927240.1">
    <property type="nucleotide sequence ID" value="XM_067071139.1"/>
</dbReference>
<dbReference type="OrthoDB" id="410721at2759"/>
<dbReference type="SMART" id="SM00233">
    <property type="entry name" value="PH"/>
    <property type="match status" value="2"/>
</dbReference>
<name>A0A7M6DP73_9CNID</name>
<dbReference type="InterPro" id="IPR015425">
    <property type="entry name" value="FH2_Formin"/>
</dbReference>
<dbReference type="PANTHER" id="PTHR45725:SF10">
    <property type="entry name" value="FH2 DOMAIN-CONTAINING PROTEIN"/>
    <property type="match status" value="1"/>
</dbReference>
<feature type="domain" description="PH" evidence="3">
    <location>
        <begin position="195"/>
        <end position="298"/>
    </location>
</feature>
<dbReference type="EnsemblMetazoa" id="CLYHEMT019636.1">
    <property type="protein sequence ID" value="CLYHEMP019636.1"/>
    <property type="gene ID" value="CLYHEMG019636"/>
</dbReference>
<reference evidence="5" key="1">
    <citation type="submission" date="2021-01" db="UniProtKB">
        <authorList>
            <consortium name="EnsemblMetazoa"/>
        </authorList>
    </citation>
    <scope>IDENTIFICATION</scope>
</reference>
<evidence type="ECO:0000259" key="3">
    <source>
        <dbReference type="PROSITE" id="PS50003"/>
    </source>
</evidence>
<dbReference type="PANTHER" id="PTHR45725">
    <property type="entry name" value="FORMIN HOMOLOGY 2 FAMILY MEMBER"/>
    <property type="match status" value="1"/>
</dbReference>
<feature type="region of interest" description="Disordered" evidence="2">
    <location>
        <begin position="1"/>
        <end position="33"/>
    </location>
</feature>
<dbReference type="Pfam" id="PF02181">
    <property type="entry name" value="FH2"/>
    <property type="match status" value="1"/>
</dbReference>
<evidence type="ECO:0000313" key="6">
    <source>
        <dbReference type="Proteomes" id="UP000594262"/>
    </source>
</evidence>
<feature type="region of interest" description="Disordered" evidence="2">
    <location>
        <begin position="1041"/>
        <end position="1064"/>
    </location>
</feature>
<feature type="compositionally biased region" description="Basic and acidic residues" evidence="2">
    <location>
        <begin position="579"/>
        <end position="590"/>
    </location>
</feature>
<dbReference type="Pfam" id="PF00169">
    <property type="entry name" value="PH"/>
    <property type="match status" value="1"/>
</dbReference>
<evidence type="ECO:0000313" key="5">
    <source>
        <dbReference type="EnsemblMetazoa" id="CLYHEMP019636.1"/>
    </source>
</evidence>
<dbReference type="InterPro" id="IPR041680">
    <property type="entry name" value="PH_8"/>
</dbReference>
<evidence type="ECO:0000256" key="2">
    <source>
        <dbReference type="SAM" id="MobiDB-lite"/>
    </source>
</evidence>
<feature type="domain" description="PH" evidence="3">
    <location>
        <begin position="1116"/>
        <end position="1211"/>
    </location>
</feature>
<dbReference type="SUPFAM" id="SSF101447">
    <property type="entry name" value="Formin homology 2 domain (FH2 domain)"/>
    <property type="match status" value="1"/>
</dbReference>
<feature type="compositionally biased region" description="Polar residues" evidence="2">
    <location>
        <begin position="592"/>
        <end position="602"/>
    </location>
</feature>
<dbReference type="Pfam" id="PF15409">
    <property type="entry name" value="PH_8"/>
    <property type="match status" value="1"/>
</dbReference>
<evidence type="ECO:0000259" key="4">
    <source>
        <dbReference type="PROSITE" id="PS51444"/>
    </source>
</evidence>
<dbReference type="GO" id="GO:0006869">
    <property type="term" value="P:lipid transport"/>
    <property type="evidence" value="ECO:0007669"/>
    <property type="project" value="UniProtKB-ARBA"/>
</dbReference>
<keyword evidence="6" id="KW-1185">Reference proteome</keyword>
<feature type="region of interest" description="Disordered" evidence="2">
    <location>
        <begin position="534"/>
        <end position="630"/>
    </location>
</feature>
<dbReference type="Proteomes" id="UP000594262">
    <property type="component" value="Unplaced"/>
</dbReference>
<feature type="region of interest" description="Disordered" evidence="2">
    <location>
        <begin position="687"/>
        <end position="707"/>
    </location>
</feature>
<dbReference type="GeneID" id="136814721"/>
<evidence type="ECO:0000256" key="1">
    <source>
        <dbReference type="ARBA" id="ARBA00008842"/>
    </source>
</evidence>
<accession>A0A7M6DP73</accession>
<dbReference type="PROSITE" id="PS50003">
    <property type="entry name" value="PH_DOMAIN"/>
    <property type="match status" value="2"/>
</dbReference>
<dbReference type="SUPFAM" id="SSF50729">
    <property type="entry name" value="PH domain-like"/>
    <property type="match status" value="2"/>
</dbReference>
<dbReference type="PROSITE" id="PS51444">
    <property type="entry name" value="FH2"/>
    <property type="match status" value="1"/>
</dbReference>
<feature type="compositionally biased region" description="Pro residues" evidence="2">
    <location>
        <begin position="608"/>
        <end position="629"/>
    </location>
</feature>
<comment type="similarity">
    <text evidence="1">Belongs to the OSBP family.</text>
</comment>